<keyword evidence="3" id="KW-1185">Reference proteome</keyword>
<evidence type="ECO:0000313" key="2">
    <source>
        <dbReference type="EMBL" id="MDL2399739.1"/>
    </source>
</evidence>
<protein>
    <submittedName>
        <fullName evidence="2">Uncharacterized protein</fullName>
    </submittedName>
</protein>
<dbReference type="EMBL" id="JARFYM010000008">
    <property type="protein sequence ID" value="MDL2399739.1"/>
    <property type="molecule type" value="Genomic_DNA"/>
</dbReference>
<sequence>MNSAAIFFFFVLPFVIAALGWIAVLVNDWNDRRQKRLHPGE</sequence>
<proteinExistence type="predicted"/>
<organism evidence="2 3">
    <name type="scientific">Rhizobium mayense</name>
    <dbReference type="NCBI Taxonomy" id="1312184"/>
    <lineage>
        <taxon>Bacteria</taxon>
        <taxon>Pseudomonadati</taxon>
        <taxon>Pseudomonadota</taxon>
        <taxon>Alphaproteobacteria</taxon>
        <taxon>Hyphomicrobiales</taxon>
        <taxon>Rhizobiaceae</taxon>
        <taxon>Rhizobium/Agrobacterium group</taxon>
        <taxon>Rhizobium</taxon>
    </lineage>
</organism>
<dbReference type="RefSeq" id="WP_285868756.1">
    <property type="nucleotide sequence ID" value="NZ_JARFYM010000008.1"/>
</dbReference>
<evidence type="ECO:0000313" key="3">
    <source>
        <dbReference type="Proteomes" id="UP001172645"/>
    </source>
</evidence>
<keyword evidence="1" id="KW-0812">Transmembrane</keyword>
<accession>A0ABT7JXT6</accession>
<dbReference type="Proteomes" id="UP001172645">
    <property type="component" value="Unassembled WGS sequence"/>
</dbReference>
<evidence type="ECO:0000256" key="1">
    <source>
        <dbReference type="SAM" id="Phobius"/>
    </source>
</evidence>
<keyword evidence="1" id="KW-1133">Transmembrane helix</keyword>
<gene>
    <name evidence="2" type="ORF">PY649_12600</name>
</gene>
<feature type="transmembrane region" description="Helical" evidence="1">
    <location>
        <begin position="6"/>
        <end position="26"/>
    </location>
</feature>
<comment type="caution">
    <text evidence="2">The sequence shown here is derived from an EMBL/GenBank/DDBJ whole genome shotgun (WGS) entry which is preliminary data.</text>
</comment>
<name>A0ABT7JXT6_9HYPH</name>
<reference evidence="2" key="1">
    <citation type="submission" date="2023-06" db="EMBL/GenBank/DDBJ databases">
        <title>Phylogenetic Diversity of Rhizobium strains.</title>
        <authorList>
            <person name="Moura F.T."/>
            <person name="Helene L.C.F."/>
            <person name="Hungria M."/>
        </authorList>
    </citation>
    <scope>NUCLEOTIDE SEQUENCE</scope>
    <source>
        <strain evidence="2">CCGE526</strain>
    </source>
</reference>
<keyword evidence="1" id="KW-0472">Membrane</keyword>